<dbReference type="InterPro" id="IPR041677">
    <property type="entry name" value="DNA2/NAM7_AAA_11"/>
</dbReference>
<dbReference type="GO" id="GO:0016787">
    <property type="term" value="F:hydrolase activity"/>
    <property type="evidence" value="ECO:0007669"/>
    <property type="project" value="UniProtKB-KW"/>
</dbReference>
<dbReference type="SUPFAM" id="SSF48371">
    <property type="entry name" value="ARM repeat"/>
    <property type="match status" value="1"/>
</dbReference>
<feature type="compositionally biased region" description="Basic and acidic residues" evidence="8">
    <location>
        <begin position="923"/>
        <end position="933"/>
    </location>
</feature>
<dbReference type="GO" id="GO:0003678">
    <property type="term" value="F:DNA helicase activity"/>
    <property type="evidence" value="ECO:0007669"/>
    <property type="project" value="UniProtKB-EC"/>
</dbReference>
<dbReference type="InParanoid" id="A0A0C3GCB6"/>
<keyword evidence="3" id="KW-0378">Hydrolase</keyword>
<evidence type="ECO:0000313" key="10">
    <source>
        <dbReference type="EMBL" id="KIM89359.1"/>
    </source>
</evidence>
<dbReference type="InterPro" id="IPR056474">
    <property type="entry name" value="SEN1_barrel"/>
</dbReference>
<dbReference type="Pfam" id="PF12726">
    <property type="entry name" value="SEN1_N"/>
    <property type="match status" value="1"/>
</dbReference>
<evidence type="ECO:0000256" key="6">
    <source>
        <dbReference type="ARBA" id="ARBA00048432"/>
    </source>
</evidence>
<dbReference type="GO" id="GO:0005524">
    <property type="term" value="F:ATP binding"/>
    <property type="evidence" value="ECO:0007669"/>
    <property type="project" value="UniProtKB-KW"/>
</dbReference>
<dbReference type="GO" id="GO:0001147">
    <property type="term" value="F:transcription termination site sequence-specific DNA binding"/>
    <property type="evidence" value="ECO:0007669"/>
    <property type="project" value="TreeGrafter"/>
</dbReference>
<evidence type="ECO:0000256" key="7">
    <source>
        <dbReference type="SAM" id="Coils"/>
    </source>
</evidence>
<keyword evidence="4" id="KW-0347">Helicase</keyword>
<dbReference type="Proteomes" id="UP000054166">
    <property type="component" value="Unassembled WGS sequence"/>
</dbReference>
<keyword evidence="5" id="KW-0067">ATP-binding</keyword>
<evidence type="ECO:0000256" key="5">
    <source>
        <dbReference type="ARBA" id="ARBA00022840"/>
    </source>
</evidence>
<dbReference type="InterPro" id="IPR047187">
    <property type="entry name" value="SF1_C_Upf1"/>
</dbReference>
<dbReference type="Gene3D" id="3.40.50.300">
    <property type="entry name" value="P-loop containing nucleotide triphosphate hydrolases"/>
    <property type="match status" value="2"/>
</dbReference>
<dbReference type="GO" id="GO:0016604">
    <property type="term" value="C:nuclear body"/>
    <property type="evidence" value="ECO:0007669"/>
    <property type="project" value="TreeGrafter"/>
</dbReference>
<feature type="domain" description="Helicase ATP-binding" evidence="9">
    <location>
        <begin position="1211"/>
        <end position="1528"/>
    </location>
</feature>
<dbReference type="SMART" id="SM00487">
    <property type="entry name" value="DEXDc"/>
    <property type="match status" value="1"/>
</dbReference>
<dbReference type="EMBL" id="KN832975">
    <property type="protein sequence ID" value="KIM89359.1"/>
    <property type="molecule type" value="Genomic_DNA"/>
</dbReference>
<name>A0A0C3GCB6_PILCF</name>
<evidence type="ECO:0000259" key="9">
    <source>
        <dbReference type="SMART" id="SM00487"/>
    </source>
</evidence>
<dbReference type="Pfam" id="PF23576">
    <property type="entry name" value="SEN1_barrel"/>
    <property type="match status" value="1"/>
</dbReference>
<feature type="compositionally biased region" description="Acidic residues" evidence="8">
    <location>
        <begin position="939"/>
        <end position="949"/>
    </location>
</feature>
<evidence type="ECO:0000256" key="1">
    <source>
        <dbReference type="ARBA" id="ARBA00007913"/>
    </source>
</evidence>
<dbReference type="InterPro" id="IPR016024">
    <property type="entry name" value="ARM-type_fold"/>
</dbReference>
<evidence type="ECO:0000256" key="2">
    <source>
        <dbReference type="ARBA" id="ARBA00022741"/>
    </source>
</evidence>
<feature type="region of interest" description="Disordered" evidence="8">
    <location>
        <begin position="1778"/>
        <end position="1851"/>
    </location>
</feature>
<accession>A0A0C3GCB6</accession>
<dbReference type="InterPro" id="IPR014001">
    <property type="entry name" value="Helicase_ATP-bd"/>
</dbReference>
<dbReference type="InterPro" id="IPR027417">
    <property type="entry name" value="P-loop_NTPase"/>
</dbReference>
<dbReference type="FunFam" id="3.40.50.300:FF:000326">
    <property type="entry name" value="P-loop containing nucleoside triphosphate hydrolase"/>
    <property type="match status" value="1"/>
</dbReference>
<feature type="compositionally biased region" description="Basic and acidic residues" evidence="8">
    <location>
        <begin position="882"/>
        <end position="902"/>
    </location>
</feature>
<dbReference type="PANTHER" id="PTHR10887">
    <property type="entry name" value="DNA2/NAM7 HELICASE FAMILY"/>
    <property type="match status" value="1"/>
</dbReference>
<dbReference type="HOGENOM" id="CLU_000459_1_1_1"/>
<evidence type="ECO:0000313" key="11">
    <source>
        <dbReference type="Proteomes" id="UP000054166"/>
    </source>
</evidence>
<feature type="region of interest" description="Disordered" evidence="8">
    <location>
        <begin position="840"/>
        <end position="973"/>
    </location>
</feature>
<gene>
    <name evidence="10" type="ORF">PILCRDRAFT_95224</name>
</gene>
<comment type="catalytic activity">
    <reaction evidence="6">
        <text>ATP + H2O = ADP + phosphate + H(+)</text>
        <dbReference type="Rhea" id="RHEA:13065"/>
        <dbReference type="ChEBI" id="CHEBI:15377"/>
        <dbReference type="ChEBI" id="CHEBI:15378"/>
        <dbReference type="ChEBI" id="CHEBI:30616"/>
        <dbReference type="ChEBI" id="CHEBI:43474"/>
        <dbReference type="ChEBI" id="CHEBI:456216"/>
        <dbReference type="EC" id="3.6.4.12"/>
    </reaction>
    <physiologicalReaction direction="left-to-right" evidence="6">
        <dbReference type="Rhea" id="RHEA:13066"/>
    </physiologicalReaction>
</comment>
<dbReference type="GO" id="GO:0005694">
    <property type="term" value="C:chromosome"/>
    <property type="evidence" value="ECO:0007669"/>
    <property type="project" value="UniProtKB-ARBA"/>
</dbReference>
<dbReference type="InterPro" id="IPR024481">
    <property type="entry name" value="Helicase_Sen1_N"/>
</dbReference>
<dbReference type="STRING" id="765440.A0A0C3GCB6"/>
<feature type="compositionally biased region" description="Basic and acidic residues" evidence="8">
    <location>
        <begin position="1809"/>
        <end position="1818"/>
    </location>
</feature>
<dbReference type="PANTHER" id="PTHR10887:SF495">
    <property type="entry name" value="HELICASE SENATAXIN ISOFORM X1-RELATED"/>
    <property type="match status" value="1"/>
</dbReference>
<keyword evidence="7" id="KW-0175">Coiled coil</keyword>
<keyword evidence="2" id="KW-0547">Nucleotide-binding</keyword>
<reference evidence="10 11" key="1">
    <citation type="submission" date="2014-04" db="EMBL/GenBank/DDBJ databases">
        <authorList>
            <consortium name="DOE Joint Genome Institute"/>
            <person name="Kuo A."/>
            <person name="Tarkka M."/>
            <person name="Buscot F."/>
            <person name="Kohler A."/>
            <person name="Nagy L.G."/>
            <person name="Floudas D."/>
            <person name="Copeland A."/>
            <person name="Barry K.W."/>
            <person name="Cichocki N."/>
            <person name="Veneault-Fourrey C."/>
            <person name="LaButti K."/>
            <person name="Lindquist E.A."/>
            <person name="Lipzen A."/>
            <person name="Lundell T."/>
            <person name="Morin E."/>
            <person name="Murat C."/>
            <person name="Sun H."/>
            <person name="Tunlid A."/>
            <person name="Henrissat B."/>
            <person name="Grigoriev I.V."/>
            <person name="Hibbett D.S."/>
            <person name="Martin F."/>
            <person name="Nordberg H.P."/>
            <person name="Cantor M.N."/>
            <person name="Hua S.X."/>
        </authorList>
    </citation>
    <scope>NUCLEOTIDE SEQUENCE [LARGE SCALE GENOMIC DNA]</scope>
    <source>
        <strain evidence="10 11">F 1598</strain>
    </source>
</reference>
<dbReference type="Pfam" id="PF13087">
    <property type="entry name" value="AAA_12"/>
    <property type="match status" value="1"/>
</dbReference>
<feature type="coiled-coil region" evidence="7">
    <location>
        <begin position="1386"/>
        <end position="1413"/>
    </location>
</feature>
<proteinExistence type="inferred from homology"/>
<dbReference type="GO" id="GO:0006369">
    <property type="term" value="P:termination of RNA polymerase II transcription"/>
    <property type="evidence" value="ECO:0007669"/>
    <property type="project" value="TreeGrafter"/>
</dbReference>
<protein>
    <recommendedName>
        <fullName evidence="9">Helicase ATP-binding domain-containing protein</fullName>
    </recommendedName>
</protein>
<evidence type="ECO:0000256" key="3">
    <source>
        <dbReference type="ARBA" id="ARBA00022801"/>
    </source>
</evidence>
<reference evidence="11" key="2">
    <citation type="submission" date="2015-01" db="EMBL/GenBank/DDBJ databases">
        <title>Evolutionary Origins and Diversification of the Mycorrhizal Mutualists.</title>
        <authorList>
            <consortium name="DOE Joint Genome Institute"/>
            <consortium name="Mycorrhizal Genomics Consortium"/>
            <person name="Kohler A."/>
            <person name="Kuo A."/>
            <person name="Nagy L.G."/>
            <person name="Floudas D."/>
            <person name="Copeland A."/>
            <person name="Barry K.W."/>
            <person name="Cichocki N."/>
            <person name="Veneault-Fourrey C."/>
            <person name="LaButti K."/>
            <person name="Lindquist E.A."/>
            <person name="Lipzen A."/>
            <person name="Lundell T."/>
            <person name="Morin E."/>
            <person name="Murat C."/>
            <person name="Riley R."/>
            <person name="Ohm R."/>
            <person name="Sun H."/>
            <person name="Tunlid A."/>
            <person name="Henrissat B."/>
            <person name="Grigoriev I.V."/>
            <person name="Hibbett D.S."/>
            <person name="Martin F."/>
        </authorList>
    </citation>
    <scope>NUCLEOTIDE SEQUENCE [LARGE SCALE GENOMIC DNA]</scope>
    <source>
        <strain evidence="11">F 1598</strain>
    </source>
</reference>
<organism evidence="10 11">
    <name type="scientific">Piloderma croceum (strain F 1598)</name>
    <dbReference type="NCBI Taxonomy" id="765440"/>
    <lineage>
        <taxon>Eukaryota</taxon>
        <taxon>Fungi</taxon>
        <taxon>Dikarya</taxon>
        <taxon>Basidiomycota</taxon>
        <taxon>Agaricomycotina</taxon>
        <taxon>Agaricomycetes</taxon>
        <taxon>Agaricomycetidae</taxon>
        <taxon>Atheliales</taxon>
        <taxon>Atheliaceae</taxon>
        <taxon>Piloderma</taxon>
    </lineage>
</organism>
<dbReference type="FunCoup" id="A0A0C3GCB6">
    <property type="interactions" value="96"/>
</dbReference>
<dbReference type="InterPro" id="IPR045055">
    <property type="entry name" value="DNA2/NAM7-like"/>
</dbReference>
<feature type="compositionally biased region" description="Polar residues" evidence="8">
    <location>
        <begin position="870"/>
        <end position="881"/>
    </location>
</feature>
<keyword evidence="11" id="KW-1185">Reference proteome</keyword>
<comment type="similarity">
    <text evidence="1">Belongs to the DNA2/NAM7 helicase family.</text>
</comment>
<dbReference type="SUPFAM" id="SSF52540">
    <property type="entry name" value="P-loop containing nucleoside triphosphate hydrolases"/>
    <property type="match status" value="1"/>
</dbReference>
<sequence>MTLSIDIAHVDKLLKDLRDVPVNTEGASDSFLGPIYTYLMKVTPNPSDGVLHWFCDRAGQLTIHAATFLIRLFAYNSPRILRDPRILPIIHAHPPLDVLPGWPTDPPPAGVLILLIDKHVQVRQWAKNQISKCKVVPIPKEKFVGPYTVAIDIIAQAVSATQINGLSTLTAPAMTFNGTINTTGSFNAFSYATDPVDLWSGFCAFLRLIPPELLTSSTHLNIDLRRLVTGHLHDTGPHFVDILRCLMFLLKRLNNGIWHGEGPEYPQVVFDAVKDNPSYSQLLQTVDPAGDRPWFLSWFSEYLQTLRDLPVYGDVLAKMVDFMCEELQHERFQEARPTIMIAATRLISSVMRKSQSEISSRQSAAVASVLDIHAEVFVSVAFARPYNDPKWKNARVTAREMITGTMAKDVQVVSAAITQLCRLLAGRETVVPSCSIRQQIWAKSYDSLQSNDFDGIPTMISIVARSAHLDVLNKKPFIPTVQKAQASESPNPLVVLDDINHSLTVIRSGFLDTLSKCANYNVSTAILDLLRRPSVVKDIMVLMLSPIEDLQVAAQTLVGQAFDVDVRLDCFRALLENLPDAALDGLFEFLETFIHYSPVVPEACGLSKSLVRCLTDIIEVLCTGHDGLLHNDRFLRATDKNGPASALPKLWALMAKSITVIFKRTPLWSTYFENEDMIVWMRDALIFGRDMLSQRRVIESAGVLAADQASILEASRSRKSSPLGQKMVNDLQEVLPELARWLRLTDEELLHQSFALLQSLLECFRESDILPASTSIAKLNKHIDDARKKDPNRPQTRLDSTRLSKLEDALAAFDEDEDIQIISHIVPAPRDTVAKLSDTKIKSGLTQKPSKQETSTHPRHGAVAPKTLTALPSSKVNFTARDQQKLDKDVSLPTFRRQEKLPMPRTSTTAIQPLVGRPTDAGPKSDDTKKETTEYSSSSDDEESDEEESQTGLAALGKFQRSPKIRKPAERRQVKMLDIHSKGKKPVNVRLNQRQDARRTALRLKPDISGLHRALLSWDYDHVGPEPPISGEKLKLVHIPDKFSDHNVYRSIFEPLLLMECWSQIVQSKDENQEVCDCMITSRQFIDDWLDLEVSISEPVPKDWYLTETDVVLLRHLDGKGCIIAKVRSYQAMPHGIQAGLRSLVNHNKADLGLHINSSWRLSKVFSLSTLHREYAALVALPYYDLYEKILRPQLSPIPAINPQDVNQTMSTYNVNRPQAVAILASLQADGFALIQGPPGTGKTSTICGLVQTFLSRRPRPITFLHAGRNTGPMDRESPKKILLCAPSNAAIDEVAHRIKESRVGSSPPIKVVRLGNDKSINISVKDISLDYLVEQKLNGDQGQKRTSMETGNETAAVRTEIEAVKRMKQQKLEELSTVHDNLARSVALEEEIKKLNGRRMALTQQFDKLKDKKKSELRSVDAIRRKIRAEVLNEADVICSTLSGAGHESVEPFEFEMVIIDEAAQAIELSSLIPLKFRCKRCIMVGDPQQLPPTVLSQEACKYLYNQSLFVRLQKHHPEAVHLLSIQYRMHPDISQLPSHLFYHGRLQDGPEMAIKTQQPWHSHPMFGTYRFLNVSRGQEQQAVTGHSIKNKVECQVAVALYARIRQEFSSVDLDFRVGVVSMYRGQILELQRSFEQRFGRDILGKVHFSTVDGFQGQEKDIIILSCVRAGPGLQSVGFLSDTRRMNVAITRAKSSLFILGHAPTLERSDNHWRQIIQDARSRSIFTDTDVSYFTTPAGAISQTPVLPRPSKPAPKAIPAIPLDLAKPRDLVATVNRGPSLESAPSHKHKQGISMKQDDQSSKNAHRVATDKQESPVDHQMPAMGHNPEDASTLNEERVRVPPAKRPKKDKANIFIPKKLNKVRPFRELFICV</sequence>
<dbReference type="CDD" id="cd18042">
    <property type="entry name" value="DEXXQc_SETX"/>
    <property type="match status" value="1"/>
</dbReference>
<evidence type="ECO:0000256" key="8">
    <source>
        <dbReference type="SAM" id="MobiDB-lite"/>
    </source>
</evidence>
<dbReference type="Pfam" id="PF13086">
    <property type="entry name" value="AAA_11"/>
    <property type="match status" value="1"/>
</dbReference>
<dbReference type="CDD" id="cd18808">
    <property type="entry name" value="SF1_C_Upf1"/>
    <property type="match status" value="1"/>
</dbReference>
<evidence type="ECO:0000256" key="4">
    <source>
        <dbReference type="ARBA" id="ARBA00022806"/>
    </source>
</evidence>
<dbReference type="OrthoDB" id="6513042at2759"/>
<dbReference type="InterPro" id="IPR041679">
    <property type="entry name" value="DNA2/NAM7-like_C"/>
</dbReference>